<evidence type="ECO:0000313" key="3">
    <source>
        <dbReference type="Proteomes" id="UP000776164"/>
    </source>
</evidence>
<evidence type="ECO:0000256" key="1">
    <source>
        <dbReference type="SAM" id="Phobius"/>
    </source>
</evidence>
<gene>
    <name evidence="2" type="ORF">JOE66_002133</name>
</gene>
<dbReference type="Proteomes" id="UP000776164">
    <property type="component" value="Unassembled WGS sequence"/>
</dbReference>
<evidence type="ECO:0000313" key="2">
    <source>
        <dbReference type="EMBL" id="MBM7472499.1"/>
    </source>
</evidence>
<organism evidence="2 3">
    <name type="scientific">Subtercola frigoramans</name>
    <dbReference type="NCBI Taxonomy" id="120298"/>
    <lineage>
        <taxon>Bacteria</taxon>
        <taxon>Bacillati</taxon>
        <taxon>Actinomycetota</taxon>
        <taxon>Actinomycetes</taxon>
        <taxon>Micrococcales</taxon>
        <taxon>Microbacteriaceae</taxon>
        <taxon>Subtercola</taxon>
    </lineage>
</organism>
<keyword evidence="3" id="KW-1185">Reference proteome</keyword>
<feature type="transmembrane region" description="Helical" evidence="1">
    <location>
        <begin position="18"/>
        <end position="36"/>
    </location>
</feature>
<keyword evidence="1" id="KW-0472">Membrane</keyword>
<sequence>MSEKHGDKKAKLSMSQTFFRACMALLGGVIALWIALELIARFWVWLLIIAVLIGAIWAVVRIIKARNERW</sequence>
<keyword evidence="1" id="KW-1133">Transmembrane helix</keyword>
<name>A0ABS2L5Y9_9MICO</name>
<feature type="transmembrane region" description="Helical" evidence="1">
    <location>
        <begin position="42"/>
        <end position="63"/>
    </location>
</feature>
<comment type="caution">
    <text evidence="2">The sequence shown here is derived from an EMBL/GenBank/DDBJ whole genome shotgun (WGS) entry which is preliminary data.</text>
</comment>
<protein>
    <submittedName>
        <fullName evidence="2">MFS family permease</fullName>
    </submittedName>
</protein>
<reference evidence="2 3" key="1">
    <citation type="submission" date="2021-01" db="EMBL/GenBank/DDBJ databases">
        <title>Sequencing the genomes of 1000 actinobacteria strains.</title>
        <authorList>
            <person name="Klenk H.-P."/>
        </authorList>
    </citation>
    <scope>NUCLEOTIDE SEQUENCE [LARGE SCALE GENOMIC DNA]</scope>
    <source>
        <strain evidence="2 3">DSM 13057</strain>
    </source>
</reference>
<keyword evidence="1" id="KW-0812">Transmembrane</keyword>
<accession>A0ABS2L5Y9</accession>
<dbReference type="RefSeq" id="WP_205109297.1">
    <property type="nucleotide sequence ID" value="NZ_BAAAHT010000004.1"/>
</dbReference>
<proteinExistence type="predicted"/>
<dbReference type="EMBL" id="JAFBBU010000001">
    <property type="protein sequence ID" value="MBM7472499.1"/>
    <property type="molecule type" value="Genomic_DNA"/>
</dbReference>